<dbReference type="Proteomes" id="UP000054107">
    <property type="component" value="Unassembled WGS sequence"/>
</dbReference>
<dbReference type="EMBL" id="LN721539">
    <property type="protein sequence ID" value="CEP09373.1"/>
    <property type="molecule type" value="Genomic_DNA"/>
</dbReference>
<protein>
    <submittedName>
        <fullName evidence="1">Uncharacterized protein</fullName>
    </submittedName>
</protein>
<reference evidence="1 2" key="1">
    <citation type="submission" date="2014-09" db="EMBL/GenBank/DDBJ databases">
        <authorList>
            <person name="Ellenberger Sabrina"/>
        </authorList>
    </citation>
    <scope>NUCLEOTIDE SEQUENCE [LARGE SCALE GENOMIC DNA]</scope>
    <source>
        <strain evidence="1 2">CBS 412.66</strain>
    </source>
</reference>
<dbReference type="AlphaFoldDB" id="A0A0B7N1Y3"/>
<sequence length="187" mass="21284">MSTLEEQVFALQQQLASLQAQIQTASGPTPMQSVDDTARPTPMQQGENAAMPPLHSFGTRPHYDWSPSDALMDLMELDTPIHHAKALPDSERKAIIEAYPPMAHLDYRAPATIPTAERMMNRGQKYEDTAIKQLQYLLSAAFRPLDILIHEMFTHENGNPNLERYSTMLRDIRRLLLHVCSMMTQQR</sequence>
<name>A0A0B7N1Y3_9FUNG</name>
<gene>
    <name evidence="1" type="primary">PARPA_02863.1 scaffold 5745</name>
</gene>
<organism evidence="1 2">
    <name type="scientific">Parasitella parasitica</name>
    <dbReference type="NCBI Taxonomy" id="35722"/>
    <lineage>
        <taxon>Eukaryota</taxon>
        <taxon>Fungi</taxon>
        <taxon>Fungi incertae sedis</taxon>
        <taxon>Mucoromycota</taxon>
        <taxon>Mucoromycotina</taxon>
        <taxon>Mucoromycetes</taxon>
        <taxon>Mucorales</taxon>
        <taxon>Mucorineae</taxon>
        <taxon>Mucoraceae</taxon>
        <taxon>Parasitella</taxon>
    </lineage>
</organism>
<evidence type="ECO:0000313" key="2">
    <source>
        <dbReference type="Proteomes" id="UP000054107"/>
    </source>
</evidence>
<proteinExistence type="predicted"/>
<evidence type="ECO:0000313" key="1">
    <source>
        <dbReference type="EMBL" id="CEP09373.1"/>
    </source>
</evidence>
<keyword evidence="2" id="KW-1185">Reference proteome</keyword>
<accession>A0A0B7N1Y3</accession>
<dbReference type="OrthoDB" id="2286148at2759"/>